<proteinExistence type="predicted"/>
<accession>A0A846ZK40</accession>
<comment type="caution">
    <text evidence="9">The sequence shown here is derived from an EMBL/GenBank/DDBJ whole genome shotgun (WGS) entry which is preliminary data.</text>
</comment>
<dbReference type="InterPro" id="IPR050250">
    <property type="entry name" value="Macrolide_Exporter_MacB"/>
</dbReference>
<feature type="transmembrane region" description="Helical" evidence="6">
    <location>
        <begin position="351"/>
        <end position="377"/>
    </location>
</feature>
<sequence length="432" mass="47000">MAKACYALHLAWRGMRRHPRTSVMVVAVMALGLAACMSVLAIFHALTADPVPGRSGQTQTIIFPAKGQKLESIEALMPVGPVQQVVDRLPDLPVAAVASGTTRVRPSSDPSRKSESDTAVMFATARIPKVFGISLLRGHWWTAADDRNGAPVAVIGIDTARRLFGTDDVLGKSIRLDKKRFRVIGVHAAWRPALKFYSQRGGQYARDMAGVMVPLLSGDGVDVQMYGMSCPLSQLTDKWKQCRFSQLWSYGLDAGQRQRFLSVATQVVQGFYKPPPGVTPIAYQSRLLNVREWLILQHTVPDSVRAYVWVALAFLALCLLNAAGVLAARFLRRGAELGVRRALGASRRDVFVQHLIESGSLSMVAGVIALPLMLGAFSLMRAQNIPYGDLIRFNVSTFLALCVATLVTGLAVGVYPAWRAAVVPPALQVKQN</sequence>
<dbReference type="InterPro" id="IPR003838">
    <property type="entry name" value="ABC3_permease_C"/>
</dbReference>
<evidence type="ECO:0000259" key="7">
    <source>
        <dbReference type="Pfam" id="PF02687"/>
    </source>
</evidence>
<evidence type="ECO:0000259" key="8">
    <source>
        <dbReference type="Pfam" id="PF12704"/>
    </source>
</evidence>
<evidence type="ECO:0000256" key="5">
    <source>
        <dbReference type="ARBA" id="ARBA00023136"/>
    </source>
</evidence>
<keyword evidence="4 6" id="KW-1133">Transmembrane helix</keyword>
<feature type="transmembrane region" description="Helical" evidence="6">
    <location>
        <begin position="306"/>
        <end position="331"/>
    </location>
</feature>
<feature type="domain" description="MacB-like periplasmic core" evidence="8">
    <location>
        <begin position="22"/>
        <end position="214"/>
    </location>
</feature>
<evidence type="ECO:0000256" key="2">
    <source>
        <dbReference type="ARBA" id="ARBA00022475"/>
    </source>
</evidence>
<comment type="subcellular location">
    <subcellularLocation>
        <location evidence="1">Cell membrane</location>
        <topology evidence="1">Multi-pass membrane protein</topology>
    </subcellularLocation>
</comment>
<feature type="transmembrane region" description="Helical" evidence="6">
    <location>
        <begin position="21"/>
        <end position="46"/>
    </location>
</feature>
<dbReference type="PANTHER" id="PTHR30572">
    <property type="entry name" value="MEMBRANE COMPONENT OF TRANSPORTER-RELATED"/>
    <property type="match status" value="1"/>
</dbReference>
<keyword evidence="3 6" id="KW-0812">Transmembrane</keyword>
<keyword evidence="5 6" id="KW-0472">Membrane</keyword>
<protein>
    <submittedName>
        <fullName evidence="9">ABC transporter permease</fullName>
    </submittedName>
</protein>
<dbReference type="Pfam" id="PF12704">
    <property type="entry name" value="MacB_PCD"/>
    <property type="match status" value="1"/>
</dbReference>
<keyword evidence="10" id="KW-1185">Reference proteome</keyword>
<gene>
    <name evidence="9" type="ORF">HF690_04240</name>
</gene>
<dbReference type="RefSeq" id="WP_168608576.1">
    <property type="nucleotide sequence ID" value="NZ_JAAZQD010000002.1"/>
</dbReference>
<dbReference type="PANTHER" id="PTHR30572:SF18">
    <property type="entry name" value="ABC-TYPE MACROLIDE FAMILY EXPORT SYSTEM PERMEASE COMPONENT 2"/>
    <property type="match status" value="1"/>
</dbReference>
<dbReference type="InterPro" id="IPR025857">
    <property type="entry name" value="MacB_PCD"/>
</dbReference>
<evidence type="ECO:0000313" key="10">
    <source>
        <dbReference type="Proteomes" id="UP000541636"/>
    </source>
</evidence>
<feature type="transmembrane region" description="Helical" evidence="6">
    <location>
        <begin position="397"/>
        <end position="418"/>
    </location>
</feature>
<dbReference type="AlphaFoldDB" id="A0A846ZK40"/>
<evidence type="ECO:0000256" key="4">
    <source>
        <dbReference type="ARBA" id="ARBA00022989"/>
    </source>
</evidence>
<keyword evidence="2" id="KW-1003">Cell membrane</keyword>
<dbReference type="EMBL" id="JAAZQD010000002">
    <property type="protein sequence ID" value="NKZ38162.1"/>
    <property type="molecule type" value="Genomic_DNA"/>
</dbReference>
<dbReference type="Pfam" id="PF02687">
    <property type="entry name" value="FtsX"/>
    <property type="match status" value="1"/>
</dbReference>
<feature type="domain" description="ABC3 transporter permease C-terminal" evidence="7">
    <location>
        <begin position="310"/>
        <end position="421"/>
    </location>
</feature>
<name>A0A846ZK40_9GAMM</name>
<dbReference type="Proteomes" id="UP000541636">
    <property type="component" value="Unassembled WGS sequence"/>
</dbReference>
<evidence type="ECO:0000256" key="1">
    <source>
        <dbReference type="ARBA" id="ARBA00004651"/>
    </source>
</evidence>
<evidence type="ECO:0000256" key="6">
    <source>
        <dbReference type="SAM" id="Phobius"/>
    </source>
</evidence>
<dbReference type="GO" id="GO:0005886">
    <property type="term" value="C:plasma membrane"/>
    <property type="evidence" value="ECO:0007669"/>
    <property type="project" value="UniProtKB-SubCell"/>
</dbReference>
<organism evidence="9 10">
    <name type="scientific">Oleiagrimonas citrea</name>
    <dbReference type="NCBI Taxonomy" id="1665687"/>
    <lineage>
        <taxon>Bacteria</taxon>
        <taxon>Pseudomonadati</taxon>
        <taxon>Pseudomonadota</taxon>
        <taxon>Gammaproteobacteria</taxon>
        <taxon>Lysobacterales</taxon>
        <taxon>Rhodanobacteraceae</taxon>
        <taxon>Oleiagrimonas</taxon>
    </lineage>
</organism>
<evidence type="ECO:0000313" key="9">
    <source>
        <dbReference type="EMBL" id="NKZ38162.1"/>
    </source>
</evidence>
<evidence type="ECO:0000256" key="3">
    <source>
        <dbReference type="ARBA" id="ARBA00022692"/>
    </source>
</evidence>
<dbReference type="GO" id="GO:0022857">
    <property type="term" value="F:transmembrane transporter activity"/>
    <property type="evidence" value="ECO:0007669"/>
    <property type="project" value="TreeGrafter"/>
</dbReference>
<reference evidence="9 10" key="1">
    <citation type="journal article" date="2017" name="Int. J. Syst. Evol. Microbiol.">
        <title>Oleiagrimonas citrea sp. nov., a marine bacterium isolated from tidal flat sediment and emended description of the genus Oleiagrimonas Fang et al. 2015 and Oleiagrimonas soli.</title>
        <authorList>
            <person name="Yang S.H."/>
            <person name="Seo H.S."/>
            <person name="Seong C.N."/>
            <person name="Kwon K.K."/>
        </authorList>
    </citation>
    <scope>NUCLEOTIDE SEQUENCE [LARGE SCALE GENOMIC DNA]</scope>
    <source>
        <strain evidence="9 10">MEBiC09124</strain>
    </source>
</reference>